<feature type="domain" description="Ketoreductase" evidence="5">
    <location>
        <begin position="9"/>
        <end position="197"/>
    </location>
</feature>
<keyword evidence="7" id="KW-1185">Reference proteome</keyword>
<dbReference type="AlphaFoldDB" id="A0AA38VX00"/>
<dbReference type="Pfam" id="PF13561">
    <property type="entry name" value="adh_short_C2"/>
    <property type="match status" value="1"/>
</dbReference>
<proteinExistence type="inferred from homology"/>
<gene>
    <name evidence="6" type="ORF">NKR19_g4994</name>
</gene>
<evidence type="ECO:0000313" key="6">
    <source>
        <dbReference type="EMBL" id="KAJ9151098.1"/>
    </source>
</evidence>
<dbReference type="InterPro" id="IPR002347">
    <property type="entry name" value="SDR_fam"/>
</dbReference>
<protein>
    <submittedName>
        <fullName evidence="6">Short chain dehydrogenase reductase family</fullName>
    </submittedName>
</protein>
<dbReference type="InterPro" id="IPR057326">
    <property type="entry name" value="KR_dom"/>
</dbReference>
<keyword evidence="3" id="KW-0560">Oxidoreductase</keyword>
<sequence>MSNQQFATKVIALTGGASGIGLATSHLLASRGATLSLADANGAALDAAKSAIASAHPDAKILATVLDVRDAAAVEAWMAETESAFGRVDGCANLAGVIGRSIGQGTLAEQDKDEWDFVIGVNLTGVMHCLKAQLNRVADNGSIVCASSIAGLQGRAKNGAYSASKHGVLGLTRSAAKEVGFRGVRVTAVCPGRIDTPMSRNARELAGKGDKELGVKHEKSMIDEVALKRSGRAEEVAHLVAFLLSDESTYISGNAISIDGGWNC</sequence>
<dbReference type="InterPro" id="IPR020904">
    <property type="entry name" value="Sc_DH/Rdtase_CS"/>
</dbReference>
<keyword evidence="4" id="KW-0520">NAD</keyword>
<name>A0AA38VX00_9PEZI</name>
<dbReference type="SMART" id="SM00822">
    <property type="entry name" value="PKS_KR"/>
    <property type="match status" value="1"/>
</dbReference>
<dbReference type="FunFam" id="3.40.50.720:FF:000084">
    <property type="entry name" value="Short-chain dehydrogenase reductase"/>
    <property type="match status" value="1"/>
</dbReference>
<dbReference type="PRINTS" id="PR00081">
    <property type="entry name" value="GDHRDH"/>
</dbReference>
<organism evidence="6 7">
    <name type="scientific">Coniochaeta hoffmannii</name>
    <dbReference type="NCBI Taxonomy" id="91930"/>
    <lineage>
        <taxon>Eukaryota</taxon>
        <taxon>Fungi</taxon>
        <taxon>Dikarya</taxon>
        <taxon>Ascomycota</taxon>
        <taxon>Pezizomycotina</taxon>
        <taxon>Sordariomycetes</taxon>
        <taxon>Sordariomycetidae</taxon>
        <taxon>Coniochaetales</taxon>
        <taxon>Coniochaetaceae</taxon>
        <taxon>Coniochaeta</taxon>
    </lineage>
</organism>
<dbReference type="Gene3D" id="3.40.50.720">
    <property type="entry name" value="NAD(P)-binding Rossmann-like Domain"/>
    <property type="match status" value="1"/>
</dbReference>
<evidence type="ECO:0000256" key="2">
    <source>
        <dbReference type="ARBA" id="ARBA00022857"/>
    </source>
</evidence>
<comment type="caution">
    <text evidence="6">The sequence shown here is derived from an EMBL/GenBank/DDBJ whole genome shotgun (WGS) entry which is preliminary data.</text>
</comment>
<comment type="similarity">
    <text evidence="1">Belongs to the short-chain dehydrogenases/reductases (SDR) family.</text>
</comment>
<dbReference type="PRINTS" id="PR00080">
    <property type="entry name" value="SDRFAMILY"/>
</dbReference>
<evidence type="ECO:0000256" key="3">
    <source>
        <dbReference type="ARBA" id="ARBA00023002"/>
    </source>
</evidence>
<dbReference type="PROSITE" id="PS00061">
    <property type="entry name" value="ADH_SHORT"/>
    <property type="match status" value="1"/>
</dbReference>
<dbReference type="InterPro" id="IPR036291">
    <property type="entry name" value="NAD(P)-bd_dom_sf"/>
</dbReference>
<keyword evidence="2" id="KW-0521">NADP</keyword>
<dbReference type="EMBL" id="JANBVN010000066">
    <property type="protein sequence ID" value="KAJ9151098.1"/>
    <property type="molecule type" value="Genomic_DNA"/>
</dbReference>
<dbReference type="PANTHER" id="PTHR24321">
    <property type="entry name" value="DEHYDROGENASES, SHORT CHAIN"/>
    <property type="match status" value="1"/>
</dbReference>
<evidence type="ECO:0000256" key="4">
    <source>
        <dbReference type="ARBA" id="ARBA00023027"/>
    </source>
</evidence>
<dbReference type="GO" id="GO:0016491">
    <property type="term" value="F:oxidoreductase activity"/>
    <property type="evidence" value="ECO:0007669"/>
    <property type="project" value="UniProtKB-KW"/>
</dbReference>
<evidence type="ECO:0000313" key="7">
    <source>
        <dbReference type="Proteomes" id="UP001174691"/>
    </source>
</evidence>
<evidence type="ECO:0000256" key="1">
    <source>
        <dbReference type="ARBA" id="ARBA00006484"/>
    </source>
</evidence>
<dbReference type="PANTHER" id="PTHR24321:SF8">
    <property type="entry name" value="ESTRADIOL 17-BETA-DEHYDROGENASE 8-RELATED"/>
    <property type="match status" value="1"/>
</dbReference>
<dbReference type="Proteomes" id="UP001174691">
    <property type="component" value="Unassembled WGS sequence"/>
</dbReference>
<evidence type="ECO:0000259" key="5">
    <source>
        <dbReference type="SMART" id="SM00822"/>
    </source>
</evidence>
<reference evidence="6" key="1">
    <citation type="submission" date="2022-07" db="EMBL/GenBank/DDBJ databases">
        <title>Fungi with potential for degradation of polypropylene.</title>
        <authorList>
            <person name="Gostincar C."/>
        </authorList>
    </citation>
    <scope>NUCLEOTIDE SEQUENCE</scope>
    <source>
        <strain evidence="6">EXF-13287</strain>
    </source>
</reference>
<accession>A0AA38VX00</accession>
<dbReference type="SUPFAM" id="SSF51735">
    <property type="entry name" value="NAD(P)-binding Rossmann-fold domains"/>
    <property type="match status" value="1"/>
</dbReference>